<gene>
    <name evidence="1" type="ORF">AH2_00057</name>
</gene>
<dbReference type="OrthoDB" id="4379at10239"/>
<name>I6NSG8_9CAUD</name>
<organism evidence="1 2">
    <name type="scientific">Burkholderia phage vB_BceS_AH2</name>
    <dbReference type="NCBI Taxonomy" id="1133022"/>
    <lineage>
        <taxon>Viruses</taxon>
        <taxon>Duplodnaviria</taxon>
        <taxon>Heunggongvirae</taxon>
        <taxon>Uroviricota</taxon>
        <taxon>Caudoviricetes</taxon>
        <taxon>Casjensviridae</taxon>
        <taxon>Ahduovirus</taxon>
        <taxon>Ahduovirus AH2</taxon>
        <taxon>Burkholderia virus AH2</taxon>
    </lineage>
</organism>
<keyword evidence="2" id="KW-1185">Reference proteome</keyword>
<proteinExistence type="predicted"/>
<sequence length="262" mass="28666">MENMNYTLGRGELYFNKFKPGTQVGIGERYFGNTPSLSANVQSDNLDHYNSDRGVKEKDASVVLQTNRTGSFVTDHISPENLALFFFGSVNALTVAAATNLAVAFDKVKVGYFYQLGESMANPTGDRNITNLKLTDDKTPTPTPLVAGTDYMLNPELGRVEILGGGAIVDGTTNLRGTYDITASTREIIISGSQPVEGSLKYIAQNPVGDKIDYFWPWVKLTPNGDFALKGDEWQQIPFNIEILKRTGYEAVYATKRPAASA</sequence>
<evidence type="ECO:0000313" key="1">
    <source>
        <dbReference type="EMBL" id="AEY69567.1"/>
    </source>
</evidence>
<dbReference type="KEGG" id="vg:13405236"/>
<dbReference type="Proteomes" id="UP000009012">
    <property type="component" value="Segment"/>
</dbReference>
<dbReference type="EMBL" id="JN564907">
    <property type="protein sequence ID" value="AEY69567.1"/>
    <property type="molecule type" value="Genomic_DNA"/>
</dbReference>
<protein>
    <submittedName>
        <fullName evidence="1">Uncharacterized protein</fullName>
    </submittedName>
</protein>
<accession>I6NSG8</accession>
<dbReference type="RefSeq" id="YP_006561141.1">
    <property type="nucleotide sequence ID" value="NC_018283.1"/>
</dbReference>
<evidence type="ECO:0000313" key="2">
    <source>
        <dbReference type="Proteomes" id="UP000009012"/>
    </source>
</evidence>
<dbReference type="GeneID" id="13405236"/>
<reference evidence="1 2" key="1">
    <citation type="journal article" date="2012" name="BMC Genomics">
        <title>Comparative analysis of two phenotypically-similar but genomically-distinct Burkholderia cenocepacia-specific bacteriophages.</title>
        <authorList>
            <person name="Lynch K.H."/>
            <person name="Stothard P."/>
            <person name="Dennis J.J."/>
        </authorList>
    </citation>
    <scope>NUCLEOTIDE SEQUENCE [LARGE SCALE GENOMIC DNA]</scope>
</reference>